<dbReference type="InterPro" id="IPR007621">
    <property type="entry name" value="TPM_dom"/>
</dbReference>
<dbReference type="EMBL" id="MCRM02000039">
    <property type="protein sequence ID" value="PNV71786.1"/>
    <property type="molecule type" value="Genomic_DNA"/>
</dbReference>
<name>A0ABX4YCW1_9LEPT</name>
<feature type="domain" description="TPM" evidence="1">
    <location>
        <begin position="35"/>
        <end position="157"/>
    </location>
</feature>
<accession>A0ABX4YCW1</accession>
<protein>
    <recommendedName>
        <fullName evidence="1">TPM domain-containing protein</fullName>
    </recommendedName>
</protein>
<reference evidence="2" key="1">
    <citation type="submission" date="2018-01" db="EMBL/GenBank/DDBJ databases">
        <title>Genomic characterization of Leptospira inadai serogroup Lyme isolated from captured rat in Brazil and comparative analysis with human reference strain.</title>
        <authorList>
            <person name="Moreno L.Z."/>
            <person name="Loureiro A.P."/>
            <person name="Miraglia F."/>
            <person name="Kremer F.S."/>
            <person name="Eslabao M.R."/>
            <person name="Dellagostin O.A."/>
            <person name="Lilenbaum W."/>
            <person name="Moreno A.M."/>
        </authorList>
    </citation>
    <scope>NUCLEOTIDE SEQUENCE [LARGE SCALE GENOMIC DNA]</scope>
    <source>
        <strain evidence="2">M34/99</strain>
    </source>
</reference>
<proteinExistence type="predicted"/>
<evidence type="ECO:0000259" key="1">
    <source>
        <dbReference type="Pfam" id="PF04536"/>
    </source>
</evidence>
<evidence type="ECO:0000313" key="3">
    <source>
        <dbReference type="Proteomes" id="UP000094669"/>
    </source>
</evidence>
<dbReference type="Pfam" id="PF04536">
    <property type="entry name" value="TPM_phosphatase"/>
    <property type="match status" value="1"/>
</dbReference>
<keyword evidence="3" id="KW-1185">Reference proteome</keyword>
<evidence type="ECO:0000313" key="2">
    <source>
        <dbReference type="EMBL" id="PNV71786.1"/>
    </source>
</evidence>
<dbReference type="Proteomes" id="UP000094669">
    <property type="component" value="Unassembled WGS sequence"/>
</dbReference>
<dbReference type="Gene3D" id="3.10.310.50">
    <property type="match status" value="1"/>
</dbReference>
<dbReference type="PANTHER" id="PTHR30373:SF8">
    <property type="entry name" value="BLL7265 PROTEIN"/>
    <property type="match status" value="1"/>
</dbReference>
<dbReference type="PANTHER" id="PTHR30373">
    <property type="entry name" value="UPF0603 PROTEIN YGCG"/>
    <property type="match status" value="1"/>
</dbReference>
<gene>
    <name evidence="2" type="ORF">BES34_020715</name>
</gene>
<comment type="caution">
    <text evidence="2">The sequence shown here is derived from an EMBL/GenBank/DDBJ whole genome shotgun (WGS) entry which is preliminary data.</text>
</comment>
<sequence>MTKNTSRFLSHVRAGILDSFGIGSHDSLRFTLLRKYLSKEDLKELKSMIAASESQHRGELRLAIETKLPLLQVWSGKTAQMRAVEMFSFLRVWDTEENTGILIYLLLAEKKIVLLADRGIYKKIGQENLDSIANEISEGFKESKYKKSLSHGIQKLTEILTKHFPAQGKNPNELPDEPYIV</sequence>
<organism evidence="2 3">
    <name type="scientific">Leptospira inadai serovar Lyme</name>
    <dbReference type="NCBI Taxonomy" id="293084"/>
    <lineage>
        <taxon>Bacteria</taxon>
        <taxon>Pseudomonadati</taxon>
        <taxon>Spirochaetota</taxon>
        <taxon>Spirochaetia</taxon>
        <taxon>Leptospirales</taxon>
        <taxon>Leptospiraceae</taxon>
        <taxon>Leptospira</taxon>
    </lineage>
</organism>
<dbReference type="RefSeq" id="WP_010414018.1">
    <property type="nucleotide sequence ID" value="NZ_MCRM02000039.1"/>
</dbReference>